<feature type="compositionally biased region" description="Basic and acidic residues" evidence="2">
    <location>
        <begin position="67"/>
        <end position="76"/>
    </location>
</feature>
<dbReference type="InterPro" id="IPR035892">
    <property type="entry name" value="C2_domain_sf"/>
</dbReference>
<evidence type="ECO:0000259" key="4">
    <source>
        <dbReference type="PROSITE" id="PS50018"/>
    </source>
</evidence>
<feature type="non-terminal residue" evidence="5">
    <location>
        <position position="416"/>
    </location>
</feature>
<dbReference type="PROSITE" id="PS50018">
    <property type="entry name" value="RAS_GTPASE_ACTIV_2"/>
    <property type="match status" value="1"/>
</dbReference>
<keyword evidence="6" id="KW-1185">Reference proteome</keyword>
<gene>
    <name evidence="5" type="primary">Rasal3</name>
    <name evidence="5" type="ORF">HIMHIM_R07286</name>
</gene>
<feature type="non-terminal residue" evidence="5">
    <location>
        <position position="1"/>
    </location>
</feature>
<dbReference type="SUPFAM" id="SSF48350">
    <property type="entry name" value="GTPase activation domain, GAP"/>
    <property type="match status" value="1"/>
</dbReference>
<dbReference type="InterPro" id="IPR001849">
    <property type="entry name" value="PH_domain"/>
</dbReference>
<feature type="domain" description="PH" evidence="3">
    <location>
        <begin position="166"/>
        <end position="200"/>
    </location>
</feature>
<dbReference type="PANTHER" id="PTHR10194">
    <property type="entry name" value="RAS GTPASE-ACTIVATING PROTEINS"/>
    <property type="match status" value="1"/>
</dbReference>
<name>A0A7L1LJU0_HIMHI</name>
<dbReference type="SUPFAM" id="SSF49562">
    <property type="entry name" value="C2 domain (Calcium/lipid-binding domain, CaLB)"/>
    <property type="match status" value="1"/>
</dbReference>
<dbReference type="OrthoDB" id="5572587at2759"/>
<dbReference type="GO" id="GO:0005096">
    <property type="term" value="F:GTPase activator activity"/>
    <property type="evidence" value="ECO:0007669"/>
    <property type="project" value="UniProtKB-KW"/>
</dbReference>
<dbReference type="EMBL" id="VXBK01010651">
    <property type="protein sequence ID" value="NXN75126.1"/>
    <property type="molecule type" value="Genomic_DNA"/>
</dbReference>
<dbReference type="AlphaFoldDB" id="A0A7L1LJU0"/>
<feature type="domain" description="Ras-GAP" evidence="4">
    <location>
        <begin position="363"/>
        <end position="416"/>
    </location>
</feature>
<sequence length="416" mass="45906">APPASTHGTSSIPLAPAPDAPVWDVSNFSLVDGHLILVGKEEEASCRSRNRTGSSISDTTNLHATGGRRDPGERARPAPARADAAGCWHPSPYPVQGLLWKRLRERKGRGVPKAETPAVTVPDGERVPSRSGSRESLLPPPSAAELDLTGDNVIVRPVHGSIVGEKFCFQIITAEGSRSFGCTSLAERDRWIENLRRTVQPNKDNCERLELALNLWVYEARDLPPRRRLRCHLHLDGTLFARTTAKVAGPDGELFWGEFFQLAALPPACALTLALCRDDHPGQPMASITVPLTELAATRQPLERWYPLSGPGGGERVPSVRVRGRYREVRVLPIVRYKELAEFITFHYRELCARLEPTIAVRHKEELAGALVRVLQSTGKAKSFLIDLGVAELDRFDDREALIFRENTLATKAIDE</sequence>
<dbReference type="Pfam" id="PF25321">
    <property type="entry name" value="PH_RASGAP"/>
    <property type="match status" value="1"/>
</dbReference>
<evidence type="ECO:0000259" key="3">
    <source>
        <dbReference type="PROSITE" id="PS50003"/>
    </source>
</evidence>
<keyword evidence="1" id="KW-0343">GTPase activation</keyword>
<dbReference type="InterPro" id="IPR008936">
    <property type="entry name" value="Rho_GTPase_activation_prot"/>
</dbReference>
<feature type="region of interest" description="Disordered" evidence="2">
    <location>
        <begin position="42"/>
        <end position="87"/>
    </location>
</feature>
<feature type="compositionally biased region" description="Low complexity" evidence="2">
    <location>
        <begin position="77"/>
        <end position="86"/>
    </location>
</feature>
<comment type="caution">
    <text evidence="5">The sequence shown here is derived from an EMBL/GenBank/DDBJ whole genome shotgun (WGS) entry which is preliminary data.</text>
</comment>
<dbReference type="SUPFAM" id="SSF50729">
    <property type="entry name" value="PH domain-like"/>
    <property type="match status" value="1"/>
</dbReference>
<feature type="compositionally biased region" description="Polar residues" evidence="2">
    <location>
        <begin position="51"/>
        <end position="63"/>
    </location>
</feature>
<dbReference type="PROSITE" id="PS50003">
    <property type="entry name" value="PH_DOMAIN"/>
    <property type="match status" value="1"/>
</dbReference>
<dbReference type="InterPro" id="IPR057606">
    <property type="entry name" value="SynGAP1-like_PH"/>
</dbReference>
<dbReference type="Gene3D" id="1.10.506.20">
    <property type="match status" value="1"/>
</dbReference>
<protein>
    <submittedName>
        <fullName evidence="5">RASL3 protein</fullName>
    </submittedName>
</protein>
<evidence type="ECO:0000256" key="2">
    <source>
        <dbReference type="SAM" id="MobiDB-lite"/>
    </source>
</evidence>
<feature type="region of interest" description="Disordered" evidence="2">
    <location>
        <begin position="109"/>
        <end position="143"/>
    </location>
</feature>
<dbReference type="InterPro" id="IPR001936">
    <property type="entry name" value="RasGAP_dom"/>
</dbReference>
<organism evidence="5 6">
    <name type="scientific">Himantopus himantopus</name>
    <name type="common">Black-winged stilt</name>
    <name type="synonym">Charadrius himantopus</name>
    <dbReference type="NCBI Taxonomy" id="225398"/>
    <lineage>
        <taxon>Eukaryota</taxon>
        <taxon>Metazoa</taxon>
        <taxon>Chordata</taxon>
        <taxon>Craniata</taxon>
        <taxon>Vertebrata</taxon>
        <taxon>Euteleostomi</taxon>
        <taxon>Archelosauria</taxon>
        <taxon>Archosauria</taxon>
        <taxon>Dinosauria</taxon>
        <taxon>Saurischia</taxon>
        <taxon>Theropoda</taxon>
        <taxon>Coelurosauria</taxon>
        <taxon>Aves</taxon>
        <taxon>Neognathae</taxon>
        <taxon>Neoaves</taxon>
        <taxon>Charadriiformes</taxon>
        <taxon>Recurvirostridae</taxon>
        <taxon>Himantopus</taxon>
    </lineage>
</organism>
<evidence type="ECO:0000313" key="5">
    <source>
        <dbReference type="EMBL" id="NXN75126.1"/>
    </source>
</evidence>
<reference evidence="5 6" key="1">
    <citation type="submission" date="2019-09" db="EMBL/GenBank/DDBJ databases">
        <title>Bird 10,000 Genomes (B10K) Project - Family phase.</title>
        <authorList>
            <person name="Zhang G."/>
        </authorList>
    </citation>
    <scope>NUCLEOTIDE SEQUENCE [LARGE SCALE GENOMIC DNA]</scope>
    <source>
        <strain evidence="5">B10K-DU-002-13</strain>
        <tissue evidence="5">Muscle</tissue>
    </source>
</reference>
<evidence type="ECO:0000256" key="1">
    <source>
        <dbReference type="ARBA" id="ARBA00022468"/>
    </source>
</evidence>
<evidence type="ECO:0000313" key="6">
    <source>
        <dbReference type="Proteomes" id="UP000571567"/>
    </source>
</evidence>
<dbReference type="Proteomes" id="UP000571567">
    <property type="component" value="Unassembled WGS sequence"/>
</dbReference>
<dbReference type="InterPro" id="IPR039360">
    <property type="entry name" value="Ras_GTPase"/>
</dbReference>
<accession>A0A7L1LJU0</accession>
<dbReference type="PANTHER" id="PTHR10194:SF96">
    <property type="entry name" value="RAS PROTEIN ACTIVATOR LIKE-3"/>
    <property type="match status" value="1"/>
</dbReference>
<proteinExistence type="predicted"/>
<dbReference type="Gene3D" id="2.60.40.150">
    <property type="entry name" value="C2 domain"/>
    <property type="match status" value="1"/>
</dbReference>